<proteinExistence type="predicted"/>
<name>A0A0X3Q3C8_SCHSO</name>
<dbReference type="EMBL" id="GEEE01009209">
    <property type="protein sequence ID" value="JAP54016.1"/>
    <property type="molecule type" value="Transcribed_RNA"/>
</dbReference>
<protein>
    <submittedName>
        <fullName evidence="1">Uncharacterized protein</fullName>
    </submittedName>
</protein>
<reference evidence="1" key="1">
    <citation type="submission" date="2016-01" db="EMBL/GenBank/DDBJ databases">
        <title>Reference transcriptome for the parasite Schistocephalus solidus: insights into the molecular evolution of parasitism.</title>
        <authorList>
            <person name="Hebert F.O."/>
            <person name="Grambauer S."/>
            <person name="Barber I."/>
            <person name="Landry C.R."/>
            <person name="Aubin-Horth N."/>
        </authorList>
    </citation>
    <scope>NUCLEOTIDE SEQUENCE</scope>
</reference>
<dbReference type="AlphaFoldDB" id="A0A0X3Q3C8"/>
<gene>
    <name evidence="1" type="ORF">TR104738</name>
</gene>
<accession>A0A0X3Q3C8</accession>
<sequence length="316" mass="36629">MMVAKRLRELTWELEKFDEEVFLKDAYFVPKKLVKKEKKREWSAEYVPSYVQSFSMDFCDMLNDSVYNFALNLYEKAEMYLNLMWQPTAPDNTIMDYAIAKHGTLNFLMATHAMLPSENCFRPWEIKTLMNLPYNWIGNMPPQADVREVVKFIANFHLLFTRNFDPEGLDPNERKALENQNQNFMDILERICPSPEDSAKKGSAEKTDEASYEASEDLFLGAYCVPLTWEDQYAATNVAINYAPQGHEFVYKPPRPVRGVATPRKDFHVLQEGYAHTSAYPDTEVHLQPDFIVSAKSAIARGPYHRHTRAKLRTLA</sequence>
<organism evidence="1">
    <name type="scientific">Schistocephalus solidus</name>
    <name type="common">Tapeworm</name>
    <dbReference type="NCBI Taxonomy" id="70667"/>
    <lineage>
        <taxon>Eukaryota</taxon>
        <taxon>Metazoa</taxon>
        <taxon>Spiralia</taxon>
        <taxon>Lophotrochozoa</taxon>
        <taxon>Platyhelminthes</taxon>
        <taxon>Cestoda</taxon>
        <taxon>Eucestoda</taxon>
        <taxon>Diphyllobothriidea</taxon>
        <taxon>Diphyllobothriidae</taxon>
        <taxon>Schistocephalus</taxon>
    </lineage>
</organism>
<evidence type="ECO:0000313" key="1">
    <source>
        <dbReference type="EMBL" id="JAP54016.1"/>
    </source>
</evidence>